<accession>A0A2T0B036</accession>
<evidence type="ECO:0000256" key="4">
    <source>
        <dbReference type="ARBA" id="ARBA00022692"/>
    </source>
</evidence>
<dbReference type="PANTHER" id="PTHR30506:SF3">
    <property type="entry name" value="UPF0126 INNER MEMBRANE PROTEIN YADS-RELATED"/>
    <property type="match status" value="1"/>
</dbReference>
<evidence type="ECO:0000256" key="7">
    <source>
        <dbReference type="SAM" id="Phobius"/>
    </source>
</evidence>
<comment type="similarity">
    <text evidence="2">Belongs to the UPF0126 family.</text>
</comment>
<keyword evidence="3" id="KW-1003">Cell membrane</keyword>
<evidence type="ECO:0000256" key="1">
    <source>
        <dbReference type="ARBA" id="ARBA00004651"/>
    </source>
</evidence>
<feature type="domain" description="Glycine transporter" evidence="8">
    <location>
        <begin position="92"/>
        <end position="165"/>
    </location>
</feature>
<feature type="transmembrane region" description="Helical" evidence="7">
    <location>
        <begin position="92"/>
        <end position="110"/>
    </location>
</feature>
<organism evidence="9 10">
    <name type="scientific">Clostridium liquoris</name>
    <dbReference type="NCBI Taxonomy" id="1289519"/>
    <lineage>
        <taxon>Bacteria</taxon>
        <taxon>Bacillati</taxon>
        <taxon>Bacillota</taxon>
        <taxon>Clostridia</taxon>
        <taxon>Eubacteriales</taxon>
        <taxon>Clostridiaceae</taxon>
        <taxon>Clostridium</taxon>
    </lineage>
</organism>
<feature type="domain" description="Glycine transporter" evidence="8">
    <location>
        <begin position="6"/>
        <end position="80"/>
    </location>
</feature>
<dbReference type="PANTHER" id="PTHR30506">
    <property type="entry name" value="INNER MEMBRANE PROTEIN"/>
    <property type="match status" value="1"/>
</dbReference>
<dbReference type="Pfam" id="PF03458">
    <property type="entry name" value="Gly_transporter"/>
    <property type="match status" value="2"/>
</dbReference>
<reference evidence="9 10" key="1">
    <citation type="submission" date="2018-03" db="EMBL/GenBank/DDBJ databases">
        <title>Genome sequence of Clostridium liquoris DSM 100320.</title>
        <authorList>
            <person name="Poehlein A."/>
            <person name="Daniel R."/>
        </authorList>
    </citation>
    <scope>NUCLEOTIDE SEQUENCE [LARGE SCALE GENOMIC DNA]</scope>
    <source>
        <strain evidence="9 10">DSM 100320</strain>
    </source>
</reference>
<feature type="transmembrane region" description="Helical" evidence="7">
    <location>
        <begin position="31"/>
        <end position="54"/>
    </location>
</feature>
<gene>
    <name evidence="9" type="ORF">CLLI_28100</name>
</gene>
<evidence type="ECO:0000259" key="8">
    <source>
        <dbReference type="Pfam" id="PF03458"/>
    </source>
</evidence>
<feature type="transmembrane region" description="Helical" evidence="7">
    <location>
        <begin position="174"/>
        <end position="194"/>
    </location>
</feature>
<comment type="caution">
    <text evidence="9">The sequence shown here is derived from an EMBL/GenBank/DDBJ whole genome shotgun (WGS) entry which is preliminary data.</text>
</comment>
<feature type="transmembrane region" description="Helical" evidence="7">
    <location>
        <begin position="150"/>
        <end position="168"/>
    </location>
</feature>
<proteinExistence type="inferred from homology"/>
<feature type="transmembrane region" description="Helical" evidence="7">
    <location>
        <begin position="116"/>
        <end position="138"/>
    </location>
</feature>
<evidence type="ECO:0000256" key="3">
    <source>
        <dbReference type="ARBA" id="ARBA00022475"/>
    </source>
</evidence>
<dbReference type="Proteomes" id="UP000239706">
    <property type="component" value="Unassembled WGS sequence"/>
</dbReference>
<name>A0A2T0B036_9CLOT</name>
<dbReference type="EMBL" id="PVXO01000073">
    <property type="protein sequence ID" value="PRR76876.1"/>
    <property type="molecule type" value="Genomic_DNA"/>
</dbReference>
<dbReference type="AlphaFoldDB" id="A0A2T0B036"/>
<feature type="transmembrane region" description="Helical" evidence="7">
    <location>
        <begin position="6"/>
        <end position="24"/>
    </location>
</feature>
<evidence type="ECO:0000313" key="10">
    <source>
        <dbReference type="Proteomes" id="UP000239706"/>
    </source>
</evidence>
<keyword evidence="6 7" id="KW-0472">Membrane</keyword>
<dbReference type="InterPro" id="IPR005115">
    <property type="entry name" value="Gly_transporter"/>
</dbReference>
<feature type="transmembrane region" description="Helical" evidence="7">
    <location>
        <begin position="60"/>
        <end position="80"/>
    </location>
</feature>
<keyword evidence="10" id="KW-1185">Reference proteome</keyword>
<keyword evidence="4 7" id="KW-0812">Transmembrane</keyword>
<dbReference type="OrthoDB" id="9791874at2"/>
<evidence type="ECO:0000256" key="6">
    <source>
        <dbReference type="ARBA" id="ARBA00023136"/>
    </source>
</evidence>
<evidence type="ECO:0000313" key="9">
    <source>
        <dbReference type="EMBL" id="PRR76876.1"/>
    </source>
</evidence>
<dbReference type="RefSeq" id="WP_106064816.1">
    <property type="nucleotide sequence ID" value="NZ_PVXO01000073.1"/>
</dbReference>
<dbReference type="GO" id="GO:0005886">
    <property type="term" value="C:plasma membrane"/>
    <property type="evidence" value="ECO:0007669"/>
    <property type="project" value="UniProtKB-SubCell"/>
</dbReference>
<keyword evidence="5 7" id="KW-1133">Transmembrane helix</keyword>
<comment type="subcellular location">
    <subcellularLocation>
        <location evidence="1">Cell membrane</location>
        <topology evidence="1">Multi-pass membrane protein</topology>
    </subcellularLocation>
</comment>
<evidence type="ECO:0000256" key="2">
    <source>
        <dbReference type="ARBA" id="ARBA00008193"/>
    </source>
</evidence>
<protein>
    <recommendedName>
        <fullName evidence="8">Glycine transporter domain-containing protein</fullName>
    </recommendedName>
</protein>
<sequence>MGLMHVFEIIGTVAFAISGAMVGISKEMDLFGTIFLAITTAVGGGVFRDLIIGITPPTAFVNPYFCVISIVSALIVFIFYNKLNKLNNIIQISDAIGLGAFTAIGCNVAINHNFTGTFIIVSLGLFTGVGGGILRDVFAQEIPFVFTKEIYAVASILGAITLIYARKIFDGYTASYICFFTTFIIRVLSIKCGLHLPKVRSEKEKSKFTL</sequence>
<evidence type="ECO:0000256" key="5">
    <source>
        <dbReference type="ARBA" id="ARBA00022989"/>
    </source>
</evidence>